<comment type="caution">
    <text evidence="9">The sequence shown here is derived from an EMBL/GenBank/DDBJ whole genome shotgun (WGS) entry which is preliminary data.</text>
</comment>
<evidence type="ECO:0000256" key="4">
    <source>
        <dbReference type="ARBA" id="ARBA00022729"/>
    </source>
</evidence>
<protein>
    <recommendedName>
        <fullName evidence="8">Disease resistance R13L4/SHOC-2-like LRR domain-containing protein</fullName>
    </recommendedName>
</protein>
<sequence>MQTNTVILTIANLGTQRRQPALAFSLQPSLLTHTKNEMLRLTFTFFSFAINTIQETIYRESETWPFRLPPHHQTLQLLLVRLSQLQLLLASSLTLTFSQMASLSLLLVGFLLFSCEMVGMGSIVLGEEMVMEEKELLGLFEVMDALVDDPKWAQAYPQPCTDTPWPGVECEVSNDPPIFHVTKIHIGPDILSPPCKSSAYLSESLLKLTYLKTLSIFSCFVDSPVDLPSTLFGPFSALEHLALQSNPTLSGEIPPSLGGVASLRVLSLSQNSFQGNIPRQIGGLVSLEQLDLSYNNFSGQIPKEIGGLKSIAILDLSWNKIEGNLPSSIGQLQLLQKMDLSTNRLTGKIPPDLGNLKRLVLLDLSHNFIIGHIPETLSNLELLEYFLIDDNPIKSEIPYFIGRICKLKSVSFSGCGLIGSIPNSFSALKNLTALSLDNNSLSGSVPPNLGLLPNLDQLNISYNMLTGVLHLPDEFIGKLGKRLDVRGNAELCISSDKSNKKNLSSYLEIPSCVNMKPINGKSFAEGPPEDPSGIKPSFYRSSISSSSGLDLQVIFFHLVLNFILSFLKLFL</sequence>
<reference evidence="9 10" key="1">
    <citation type="submission" date="2024-01" db="EMBL/GenBank/DDBJ databases">
        <title>The genomes of 5 underutilized Papilionoideae crops provide insights into root nodulation and disease resistanc.</title>
        <authorList>
            <person name="Jiang F."/>
        </authorList>
    </citation>
    <scope>NUCLEOTIDE SEQUENCE [LARGE SCALE GENOMIC DNA]</scope>
    <source>
        <strain evidence="9">DUOXIRENSHENG_FW03</strain>
        <tissue evidence="9">Leaves</tissue>
    </source>
</reference>
<comment type="subcellular location">
    <subcellularLocation>
        <location evidence="1">Cell membrane</location>
    </subcellularLocation>
</comment>
<dbReference type="GO" id="GO:0005886">
    <property type="term" value="C:plasma membrane"/>
    <property type="evidence" value="ECO:0007669"/>
    <property type="project" value="UniProtKB-SubCell"/>
</dbReference>
<name>A0AAN9T5D3_PSOTE</name>
<dbReference type="Proteomes" id="UP001386955">
    <property type="component" value="Unassembled WGS sequence"/>
</dbReference>
<dbReference type="SMART" id="SM00369">
    <property type="entry name" value="LRR_TYP"/>
    <property type="match status" value="5"/>
</dbReference>
<evidence type="ECO:0000256" key="6">
    <source>
        <dbReference type="ARBA" id="ARBA00023136"/>
    </source>
</evidence>
<dbReference type="SUPFAM" id="SSF52058">
    <property type="entry name" value="L domain-like"/>
    <property type="match status" value="1"/>
</dbReference>
<keyword evidence="10" id="KW-1185">Reference proteome</keyword>
<keyword evidence="7" id="KW-0812">Transmembrane</keyword>
<accession>A0AAN9T5D3</accession>
<evidence type="ECO:0000256" key="1">
    <source>
        <dbReference type="ARBA" id="ARBA00004236"/>
    </source>
</evidence>
<dbReference type="EMBL" id="JAYMYS010000001">
    <property type="protein sequence ID" value="KAK7412567.1"/>
    <property type="molecule type" value="Genomic_DNA"/>
</dbReference>
<dbReference type="PANTHER" id="PTHR48004:SF70">
    <property type="entry name" value="LRR RECEPTOR-LIKE SERINE_THREONINE-PROTEIN KINASE ERL2"/>
    <property type="match status" value="1"/>
</dbReference>
<dbReference type="Gene3D" id="3.80.10.10">
    <property type="entry name" value="Ribonuclease Inhibitor"/>
    <property type="match status" value="3"/>
</dbReference>
<feature type="domain" description="Disease resistance R13L4/SHOC-2-like LRR" evidence="8">
    <location>
        <begin position="255"/>
        <end position="364"/>
    </location>
</feature>
<dbReference type="InterPro" id="IPR001611">
    <property type="entry name" value="Leu-rich_rpt"/>
</dbReference>
<keyword evidence="5" id="KW-0677">Repeat</keyword>
<dbReference type="InterPro" id="IPR052941">
    <property type="entry name" value="StomDev_PlantInt_Reg"/>
</dbReference>
<dbReference type="InterPro" id="IPR055414">
    <property type="entry name" value="LRR_R13L4/SHOC2-like"/>
</dbReference>
<evidence type="ECO:0000313" key="10">
    <source>
        <dbReference type="Proteomes" id="UP001386955"/>
    </source>
</evidence>
<evidence type="ECO:0000256" key="5">
    <source>
        <dbReference type="ARBA" id="ARBA00022737"/>
    </source>
</evidence>
<keyword evidence="6 7" id="KW-0472">Membrane</keyword>
<dbReference type="FunFam" id="3.80.10.10:FF:000299">
    <property type="entry name" value="Piriformospora indica-insensitive protein 2"/>
    <property type="match status" value="1"/>
</dbReference>
<feature type="transmembrane region" description="Helical" evidence="7">
    <location>
        <begin position="103"/>
        <end position="125"/>
    </location>
</feature>
<dbReference type="FunFam" id="3.80.10.10:FF:000269">
    <property type="entry name" value="Piriformospora indica-insensitive protein 2"/>
    <property type="match status" value="1"/>
</dbReference>
<dbReference type="InterPro" id="IPR003591">
    <property type="entry name" value="Leu-rich_rpt_typical-subtyp"/>
</dbReference>
<evidence type="ECO:0000259" key="8">
    <source>
        <dbReference type="Pfam" id="PF23598"/>
    </source>
</evidence>
<organism evidence="9 10">
    <name type="scientific">Psophocarpus tetragonolobus</name>
    <name type="common">Winged bean</name>
    <name type="synonym">Dolichos tetragonolobus</name>
    <dbReference type="NCBI Taxonomy" id="3891"/>
    <lineage>
        <taxon>Eukaryota</taxon>
        <taxon>Viridiplantae</taxon>
        <taxon>Streptophyta</taxon>
        <taxon>Embryophyta</taxon>
        <taxon>Tracheophyta</taxon>
        <taxon>Spermatophyta</taxon>
        <taxon>Magnoliopsida</taxon>
        <taxon>eudicotyledons</taxon>
        <taxon>Gunneridae</taxon>
        <taxon>Pentapetalae</taxon>
        <taxon>rosids</taxon>
        <taxon>fabids</taxon>
        <taxon>Fabales</taxon>
        <taxon>Fabaceae</taxon>
        <taxon>Papilionoideae</taxon>
        <taxon>50 kb inversion clade</taxon>
        <taxon>NPAAA clade</taxon>
        <taxon>indigoferoid/millettioid clade</taxon>
        <taxon>Phaseoleae</taxon>
        <taxon>Psophocarpus</taxon>
    </lineage>
</organism>
<dbReference type="AlphaFoldDB" id="A0AAN9T5D3"/>
<evidence type="ECO:0000313" key="9">
    <source>
        <dbReference type="EMBL" id="KAK7412567.1"/>
    </source>
</evidence>
<keyword evidence="2" id="KW-1003">Cell membrane</keyword>
<dbReference type="PANTHER" id="PTHR48004">
    <property type="entry name" value="OS01G0149700 PROTEIN"/>
    <property type="match status" value="1"/>
</dbReference>
<dbReference type="Pfam" id="PF00560">
    <property type="entry name" value="LRR_1"/>
    <property type="match status" value="2"/>
</dbReference>
<evidence type="ECO:0000256" key="2">
    <source>
        <dbReference type="ARBA" id="ARBA00022475"/>
    </source>
</evidence>
<keyword evidence="4" id="KW-0732">Signal</keyword>
<evidence type="ECO:0000256" key="3">
    <source>
        <dbReference type="ARBA" id="ARBA00022614"/>
    </source>
</evidence>
<dbReference type="InterPro" id="IPR032675">
    <property type="entry name" value="LRR_dom_sf"/>
</dbReference>
<dbReference type="GO" id="GO:0051707">
    <property type="term" value="P:response to other organism"/>
    <property type="evidence" value="ECO:0007669"/>
    <property type="project" value="UniProtKB-ARBA"/>
</dbReference>
<gene>
    <name evidence="9" type="ORF">VNO78_04032</name>
</gene>
<proteinExistence type="predicted"/>
<keyword evidence="7" id="KW-1133">Transmembrane helix</keyword>
<dbReference type="Pfam" id="PF23598">
    <property type="entry name" value="LRR_14"/>
    <property type="match status" value="1"/>
</dbReference>
<evidence type="ECO:0000256" key="7">
    <source>
        <dbReference type="SAM" id="Phobius"/>
    </source>
</evidence>
<keyword evidence="3" id="KW-0433">Leucine-rich repeat</keyword>